<evidence type="ECO:0000313" key="1">
    <source>
        <dbReference type="EMBL" id="SJZ50961.1"/>
    </source>
</evidence>
<gene>
    <name evidence="1" type="ORF">SAMN02745149_01513</name>
</gene>
<name>A0A1T4L8T9_TREPO</name>
<accession>A0A1T4L8T9</accession>
<dbReference type="OrthoDB" id="360550at2"/>
<sequence>MKKIFLSISIAAAVFGFSGCYDAIFYNIRNEVPLEDGVINGYTNSIVRYQEPDETEFLYLQNGNVYYKQISEDDDKTKLTKNQDHDKWTKDSSAPEGISYSYFDQEFSGTYSCKLASDSNYVYLLGATPEYDESSSRNILKNFKLYCYSKANGWKSVEQINTILKQYESTLDDDKYMMDSSIQLFCTNAPQNEHRKAYIRIGGGSPYYSWMSDKQTYGSDFTVKDGVMNCGIIELNGTDTDIANVVLLGDGKIGTLEKTGAGKDTTSAVYANNTVYFLDYLASSTNETKNKEADYIYLGNGTTLYWFETASVSSVKALDAEPVGKSTGCAADILSMCVTNDSIILGTYKEGAYHVKTDSGKPETEASTSFPTKNANSVMCKPYIVRMLFCTDPSLGETADGSALYSALQFQYTETSAGASYKNVGLWSYYNSKENGHRNNWNKE</sequence>
<proteinExistence type="predicted"/>
<reference evidence="1 2" key="1">
    <citation type="submission" date="2017-02" db="EMBL/GenBank/DDBJ databases">
        <authorList>
            <person name="Peterson S.W."/>
        </authorList>
    </citation>
    <scope>NUCLEOTIDE SEQUENCE [LARGE SCALE GENOMIC DNA]</scope>
    <source>
        <strain evidence="1 2">ATCC BAA-908</strain>
    </source>
</reference>
<protein>
    <submittedName>
        <fullName evidence="1">Uncharacterized protein</fullName>
    </submittedName>
</protein>
<dbReference type="PROSITE" id="PS51257">
    <property type="entry name" value="PROKAR_LIPOPROTEIN"/>
    <property type="match status" value="1"/>
</dbReference>
<keyword evidence="2" id="KW-1185">Reference proteome</keyword>
<evidence type="ECO:0000313" key="2">
    <source>
        <dbReference type="Proteomes" id="UP000190423"/>
    </source>
</evidence>
<dbReference type="GeneID" id="78316803"/>
<dbReference type="Proteomes" id="UP000190423">
    <property type="component" value="Unassembled WGS sequence"/>
</dbReference>
<dbReference type="STRING" id="261392.SAMN02745149_01513"/>
<organism evidence="1 2">
    <name type="scientific">Treponema porcinum</name>
    <dbReference type="NCBI Taxonomy" id="261392"/>
    <lineage>
        <taxon>Bacteria</taxon>
        <taxon>Pseudomonadati</taxon>
        <taxon>Spirochaetota</taxon>
        <taxon>Spirochaetia</taxon>
        <taxon>Spirochaetales</taxon>
        <taxon>Treponemataceae</taxon>
        <taxon>Treponema</taxon>
    </lineage>
</organism>
<dbReference type="RefSeq" id="WP_078933418.1">
    <property type="nucleotide sequence ID" value="NZ_FUWG01000010.1"/>
</dbReference>
<dbReference type="EMBL" id="FUWG01000010">
    <property type="protein sequence ID" value="SJZ50961.1"/>
    <property type="molecule type" value="Genomic_DNA"/>
</dbReference>
<dbReference type="AlphaFoldDB" id="A0A1T4L8T9"/>